<name>A0AB39BEI2_9MICO</name>
<dbReference type="InterPro" id="IPR006311">
    <property type="entry name" value="TAT_signal"/>
</dbReference>
<sequence length="140" mass="14627">MVEIDRRTLIQGAVWSAPVVAVAAATPMAAASESGPSVRFSVTEDPNTGFPVVVIVVTVYSSDDVVAPGVAVVSQQAAPGSEPPEWLTSTTTDPPEITDGNGQVTFLWTRSAYVGLAYRAIATLGPSRVVIERFPTLAPE</sequence>
<reference evidence="2" key="1">
    <citation type="submission" date="2024-05" db="EMBL/GenBank/DDBJ databases">
        <title>Herbiconiux sp. A18JL235.</title>
        <authorList>
            <person name="Zhang G."/>
        </authorList>
    </citation>
    <scope>NUCLEOTIDE SEQUENCE</scope>
    <source>
        <strain evidence="2">A18JL235</strain>
    </source>
</reference>
<dbReference type="RefSeq" id="WP_368497364.1">
    <property type="nucleotide sequence ID" value="NZ_CP162511.1"/>
</dbReference>
<organism evidence="2">
    <name type="scientific">Herbiconiux sp. A18JL235</name>
    <dbReference type="NCBI Taxonomy" id="3152363"/>
    <lineage>
        <taxon>Bacteria</taxon>
        <taxon>Bacillati</taxon>
        <taxon>Actinomycetota</taxon>
        <taxon>Actinomycetes</taxon>
        <taxon>Micrococcales</taxon>
        <taxon>Microbacteriaceae</taxon>
        <taxon>Herbiconiux</taxon>
    </lineage>
</organism>
<dbReference type="PROSITE" id="PS51318">
    <property type="entry name" value="TAT"/>
    <property type="match status" value="1"/>
</dbReference>
<dbReference type="AlphaFoldDB" id="A0AB39BEI2"/>
<evidence type="ECO:0000256" key="1">
    <source>
        <dbReference type="SAM" id="MobiDB-lite"/>
    </source>
</evidence>
<feature type="region of interest" description="Disordered" evidence="1">
    <location>
        <begin position="77"/>
        <end position="100"/>
    </location>
</feature>
<dbReference type="EMBL" id="CP162511">
    <property type="protein sequence ID" value="XDI04987.1"/>
    <property type="molecule type" value="Genomic_DNA"/>
</dbReference>
<gene>
    <name evidence="2" type="ORF">ABFY20_16890</name>
</gene>
<protein>
    <submittedName>
        <fullName evidence="2">Uncharacterized protein</fullName>
    </submittedName>
</protein>
<accession>A0AB39BEI2</accession>
<evidence type="ECO:0000313" key="2">
    <source>
        <dbReference type="EMBL" id="XDI04987.1"/>
    </source>
</evidence>
<proteinExistence type="predicted"/>